<dbReference type="InterPro" id="IPR036034">
    <property type="entry name" value="PDZ_sf"/>
</dbReference>
<comment type="caution">
    <text evidence="14">The sequence shown here is derived from an EMBL/GenBank/DDBJ whole genome shotgun (WGS) entry which is preliminary data.</text>
</comment>
<gene>
    <name evidence="14" type="ORF">HNP76_000534</name>
</gene>
<evidence type="ECO:0000256" key="1">
    <source>
        <dbReference type="ARBA" id="ARBA00001947"/>
    </source>
</evidence>
<dbReference type="GO" id="GO:0004222">
    <property type="term" value="F:metalloendopeptidase activity"/>
    <property type="evidence" value="ECO:0007669"/>
    <property type="project" value="InterPro"/>
</dbReference>
<dbReference type="PANTHER" id="PTHR42837:SF2">
    <property type="entry name" value="MEMBRANE METALLOPROTEASE ARASP2, CHLOROPLASTIC-RELATED"/>
    <property type="match status" value="1"/>
</dbReference>
<keyword evidence="4 14" id="KW-0645">Protease</keyword>
<proteinExistence type="inferred from homology"/>
<dbReference type="GO" id="GO:0016020">
    <property type="term" value="C:membrane"/>
    <property type="evidence" value="ECO:0007669"/>
    <property type="project" value="UniProtKB-SubCell"/>
</dbReference>
<evidence type="ECO:0000259" key="13">
    <source>
        <dbReference type="Pfam" id="PF17820"/>
    </source>
</evidence>
<feature type="transmembrane region" description="Helical" evidence="11">
    <location>
        <begin position="312"/>
        <end position="331"/>
    </location>
</feature>
<protein>
    <submittedName>
        <fullName evidence="14">Regulator of sigma E protease</fullName>
        <ecNumber evidence="14">3.4.24.-</ecNumber>
    </submittedName>
</protein>
<evidence type="ECO:0000256" key="7">
    <source>
        <dbReference type="ARBA" id="ARBA00022833"/>
    </source>
</evidence>
<evidence type="ECO:0000256" key="3">
    <source>
        <dbReference type="ARBA" id="ARBA00007931"/>
    </source>
</evidence>
<keyword evidence="6 14" id="KW-0378">Hydrolase</keyword>
<feature type="domain" description="PDZ" evidence="13">
    <location>
        <begin position="142"/>
        <end position="188"/>
    </location>
</feature>
<evidence type="ECO:0000313" key="15">
    <source>
        <dbReference type="Proteomes" id="UP000518887"/>
    </source>
</evidence>
<feature type="domain" description="Peptidase M50" evidence="12">
    <location>
        <begin position="6"/>
        <end position="352"/>
    </location>
</feature>
<dbReference type="InterPro" id="IPR041489">
    <property type="entry name" value="PDZ_6"/>
</dbReference>
<dbReference type="Gene3D" id="2.30.42.10">
    <property type="match status" value="1"/>
</dbReference>
<accession>A0A7W8G7E9</accession>
<dbReference type="InterPro" id="IPR004387">
    <property type="entry name" value="Pept_M50_Zn"/>
</dbReference>
<dbReference type="EC" id="3.4.24.-" evidence="14"/>
<evidence type="ECO:0000256" key="9">
    <source>
        <dbReference type="ARBA" id="ARBA00023049"/>
    </source>
</evidence>
<keyword evidence="9" id="KW-0482">Metalloprotease</keyword>
<evidence type="ECO:0000256" key="11">
    <source>
        <dbReference type="SAM" id="Phobius"/>
    </source>
</evidence>
<reference evidence="14 15" key="1">
    <citation type="submission" date="2020-08" db="EMBL/GenBank/DDBJ databases">
        <title>Genomic Encyclopedia of Type Strains, Phase IV (KMG-IV): sequencing the most valuable type-strain genomes for metagenomic binning, comparative biology and taxonomic classification.</title>
        <authorList>
            <person name="Goeker M."/>
        </authorList>
    </citation>
    <scope>NUCLEOTIDE SEQUENCE [LARGE SCALE GENOMIC DNA]</scope>
    <source>
        <strain evidence="14 15">DSM 103462</strain>
    </source>
</reference>
<evidence type="ECO:0000256" key="2">
    <source>
        <dbReference type="ARBA" id="ARBA00004141"/>
    </source>
</evidence>
<evidence type="ECO:0000256" key="6">
    <source>
        <dbReference type="ARBA" id="ARBA00022801"/>
    </source>
</evidence>
<sequence length="372" mass="40715">MSIIIGIIFLGILVFIHELGHFLASKASGVSVEAFSIGMGPVLLHKEWRGTDWRLSLFPFGGYCAMKGERDFEESFNANAVLDKDSFYGVKAIFRAVIAFAGPFSNFLFSVFAFSVIALVGYTYYSATNQIRLATDEYPEIHSAAADAGILTGDKIIKINGKEIADFSALYEEVATHPDEDLLVLVDRDGRQLEFTVHTDLNTSTGEGKIGVMSDPSSVEKKDSKRYSFFPAIGQGFSQTFRLIYLSFKGISTLFKGVKVSESLAGPARITSMMGETAKSGFSSGFRNGIVSVLNFMALISVSLFIMNLLPLPVLDGFLLITSIIEAIFGLRLSPKVRNVVQYIGIALIAMLFLLALSGDFHYFSELLNAKK</sequence>
<organism evidence="14 15">
    <name type="scientific">Treponema ruminis</name>
    <dbReference type="NCBI Taxonomy" id="744515"/>
    <lineage>
        <taxon>Bacteria</taxon>
        <taxon>Pseudomonadati</taxon>
        <taxon>Spirochaetota</taxon>
        <taxon>Spirochaetia</taxon>
        <taxon>Spirochaetales</taxon>
        <taxon>Treponemataceae</taxon>
        <taxon>Treponema</taxon>
    </lineage>
</organism>
<comment type="subcellular location">
    <subcellularLocation>
        <location evidence="2">Membrane</location>
        <topology evidence="2">Multi-pass membrane protein</topology>
    </subcellularLocation>
</comment>
<comment type="similarity">
    <text evidence="3">Belongs to the peptidase M50B family.</text>
</comment>
<comment type="cofactor">
    <cofactor evidence="1">
        <name>Zn(2+)</name>
        <dbReference type="ChEBI" id="CHEBI:29105"/>
    </cofactor>
</comment>
<dbReference type="InterPro" id="IPR008915">
    <property type="entry name" value="Peptidase_M50"/>
</dbReference>
<feature type="transmembrane region" description="Helical" evidence="11">
    <location>
        <begin position="343"/>
        <end position="364"/>
    </location>
</feature>
<evidence type="ECO:0000256" key="10">
    <source>
        <dbReference type="ARBA" id="ARBA00023136"/>
    </source>
</evidence>
<dbReference type="SUPFAM" id="SSF50156">
    <property type="entry name" value="PDZ domain-like"/>
    <property type="match status" value="1"/>
</dbReference>
<keyword evidence="15" id="KW-1185">Reference proteome</keyword>
<dbReference type="RefSeq" id="WP_184657230.1">
    <property type="nucleotide sequence ID" value="NZ_CP031518.1"/>
</dbReference>
<evidence type="ECO:0000256" key="5">
    <source>
        <dbReference type="ARBA" id="ARBA00022692"/>
    </source>
</evidence>
<dbReference type="GO" id="GO:0006508">
    <property type="term" value="P:proteolysis"/>
    <property type="evidence" value="ECO:0007669"/>
    <property type="project" value="UniProtKB-KW"/>
</dbReference>
<keyword evidence="8 11" id="KW-1133">Transmembrane helix</keyword>
<dbReference type="CDD" id="cd06163">
    <property type="entry name" value="S2P-M50_PDZ_RseP-like"/>
    <property type="match status" value="1"/>
</dbReference>
<dbReference type="CDD" id="cd23081">
    <property type="entry name" value="cpPDZ_EcRseP-like"/>
    <property type="match status" value="1"/>
</dbReference>
<evidence type="ECO:0000256" key="8">
    <source>
        <dbReference type="ARBA" id="ARBA00022989"/>
    </source>
</evidence>
<feature type="transmembrane region" description="Helical" evidence="11">
    <location>
        <begin position="92"/>
        <end position="125"/>
    </location>
</feature>
<keyword evidence="5 11" id="KW-0812">Transmembrane</keyword>
<dbReference type="Pfam" id="PF17820">
    <property type="entry name" value="PDZ_6"/>
    <property type="match status" value="1"/>
</dbReference>
<feature type="transmembrane region" description="Helical" evidence="11">
    <location>
        <begin position="289"/>
        <end position="306"/>
    </location>
</feature>
<dbReference type="Pfam" id="PF02163">
    <property type="entry name" value="Peptidase_M50"/>
    <property type="match status" value="1"/>
</dbReference>
<evidence type="ECO:0000256" key="4">
    <source>
        <dbReference type="ARBA" id="ARBA00022670"/>
    </source>
</evidence>
<name>A0A7W8G7E9_9SPIR</name>
<dbReference type="EMBL" id="JACHFQ010000002">
    <property type="protein sequence ID" value="MBB5225190.1"/>
    <property type="molecule type" value="Genomic_DNA"/>
</dbReference>
<keyword evidence="10 11" id="KW-0472">Membrane</keyword>
<dbReference type="PANTHER" id="PTHR42837">
    <property type="entry name" value="REGULATOR OF SIGMA-E PROTEASE RSEP"/>
    <property type="match status" value="1"/>
</dbReference>
<dbReference type="AlphaFoldDB" id="A0A7W8G7E9"/>
<dbReference type="Proteomes" id="UP000518887">
    <property type="component" value="Unassembled WGS sequence"/>
</dbReference>
<evidence type="ECO:0000313" key="14">
    <source>
        <dbReference type="EMBL" id="MBB5225190.1"/>
    </source>
</evidence>
<evidence type="ECO:0000259" key="12">
    <source>
        <dbReference type="Pfam" id="PF02163"/>
    </source>
</evidence>
<keyword evidence="7" id="KW-0862">Zinc</keyword>